<feature type="domain" description="Dynein heavy chain C-terminal" evidence="2">
    <location>
        <begin position="163"/>
        <end position="427"/>
    </location>
</feature>
<dbReference type="Gene3D" id="3.10.490.20">
    <property type="match status" value="1"/>
</dbReference>
<dbReference type="Gene3D" id="1.10.8.720">
    <property type="entry name" value="Region D6 of dynein motor"/>
    <property type="match status" value="1"/>
</dbReference>
<dbReference type="GO" id="GO:0045505">
    <property type="term" value="F:dynein intermediate chain binding"/>
    <property type="evidence" value="ECO:0007669"/>
    <property type="project" value="InterPro"/>
</dbReference>
<accession>A0A250XPJ5</accession>
<reference evidence="3 4" key="1">
    <citation type="submission" date="2017-08" db="EMBL/GenBank/DDBJ databases">
        <title>Acidophilic green algal genome provides insights into adaptation to an acidic environment.</title>
        <authorList>
            <person name="Hirooka S."/>
            <person name="Hirose Y."/>
            <person name="Kanesaki Y."/>
            <person name="Higuchi S."/>
            <person name="Fujiwara T."/>
            <person name="Onuma R."/>
            <person name="Era A."/>
            <person name="Ohbayashi R."/>
            <person name="Uzuka A."/>
            <person name="Nozaki H."/>
            <person name="Yoshikawa H."/>
            <person name="Miyagishima S.Y."/>
        </authorList>
    </citation>
    <scope>NUCLEOTIDE SEQUENCE [LARGE SCALE GENOMIC DNA]</scope>
    <source>
        <strain evidence="3 4">NIES-2499</strain>
    </source>
</reference>
<proteinExistence type="predicted"/>
<dbReference type="GO" id="GO:0030286">
    <property type="term" value="C:dynein complex"/>
    <property type="evidence" value="ECO:0007669"/>
    <property type="project" value="InterPro"/>
</dbReference>
<evidence type="ECO:0000313" key="3">
    <source>
        <dbReference type="EMBL" id="GAX84978.1"/>
    </source>
</evidence>
<dbReference type="GO" id="GO:0051959">
    <property type="term" value="F:dynein light intermediate chain binding"/>
    <property type="evidence" value="ECO:0007669"/>
    <property type="project" value="InterPro"/>
</dbReference>
<dbReference type="PANTHER" id="PTHR46961:SF20">
    <property type="entry name" value="LOW QUALITY PROTEIN: DYNEIN BETA CHAIN, CILIARY-LIKE"/>
    <property type="match status" value="1"/>
</dbReference>
<dbReference type="InterPro" id="IPR041228">
    <property type="entry name" value="Dynein_C"/>
</dbReference>
<comment type="caution">
    <text evidence="3">The sequence shown here is derived from an EMBL/GenBank/DDBJ whole genome shotgun (WGS) entry which is preliminary data.</text>
</comment>
<dbReference type="Proteomes" id="UP000232323">
    <property type="component" value="Unassembled WGS sequence"/>
</dbReference>
<gene>
    <name evidence="3" type="ORF">CEUSTIGMA_g12399.t1</name>
</gene>
<dbReference type="Pfam" id="PF18199">
    <property type="entry name" value="Dynein_C"/>
    <property type="match status" value="1"/>
</dbReference>
<dbReference type="Pfam" id="PF18198">
    <property type="entry name" value="AAA_lid_11"/>
    <property type="match status" value="1"/>
</dbReference>
<name>A0A250XPJ5_9CHLO</name>
<protein>
    <recommendedName>
        <fullName evidence="5">Dynein heavy chain C-terminal domain-containing protein</fullName>
    </recommendedName>
</protein>
<dbReference type="InterPro" id="IPR042219">
    <property type="entry name" value="AAA_lid_11_sf"/>
</dbReference>
<dbReference type="Gene3D" id="1.20.1270.280">
    <property type="match status" value="1"/>
</dbReference>
<organism evidence="3 4">
    <name type="scientific">Chlamydomonas eustigma</name>
    <dbReference type="NCBI Taxonomy" id="1157962"/>
    <lineage>
        <taxon>Eukaryota</taxon>
        <taxon>Viridiplantae</taxon>
        <taxon>Chlorophyta</taxon>
        <taxon>core chlorophytes</taxon>
        <taxon>Chlorophyceae</taxon>
        <taxon>CS clade</taxon>
        <taxon>Chlamydomonadales</taxon>
        <taxon>Chlamydomonadaceae</taxon>
        <taxon>Chlamydomonas</taxon>
    </lineage>
</organism>
<dbReference type="AlphaFoldDB" id="A0A250XPJ5"/>
<dbReference type="InterPro" id="IPR026983">
    <property type="entry name" value="DHC"/>
</dbReference>
<dbReference type="InterPro" id="IPR041658">
    <property type="entry name" value="AAA_lid_11"/>
</dbReference>
<dbReference type="GO" id="GO:0007018">
    <property type="term" value="P:microtubule-based movement"/>
    <property type="evidence" value="ECO:0007669"/>
    <property type="project" value="InterPro"/>
</dbReference>
<dbReference type="InterPro" id="IPR043160">
    <property type="entry name" value="Dynein_C_barrel"/>
</dbReference>
<evidence type="ECO:0000313" key="4">
    <source>
        <dbReference type="Proteomes" id="UP000232323"/>
    </source>
</evidence>
<evidence type="ECO:0008006" key="5">
    <source>
        <dbReference type="Google" id="ProtNLM"/>
    </source>
</evidence>
<dbReference type="EMBL" id="BEGY01000143">
    <property type="protein sequence ID" value="GAX84978.1"/>
    <property type="molecule type" value="Genomic_DNA"/>
</dbReference>
<dbReference type="PANTHER" id="PTHR46961">
    <property type="entry name" value="DYNEIN HEAVY CHAIN 1, AXONEMAL-LIKE PROTEIN"/>
    <property type="match status" value="1"/>
</dbReference>
<dbReference type="FunFam" id="1.20.1270.280:FF:000003">
    <property type="entry name" value="Dynein axonemal heavy chain 17"/>
    <property type="match status" value="1"/>
</dbReference>
<feature type="domain" description="Dynein heavy chain AAA lid" evidence="1">
    <location>
        <begin position="12"/>
        <end position="156"/>
    </location>
</feature>
<evidence type="ECO:0000259" key="1">
    <source>
        <dbReference type="Pfam" id="PF18198"/>
    </source>
</evidence>
<sequence length="433" mass="49244">MLESCAKQAEYRSIVFALCYFHAALLERKKFGVGNIPGSTSGIGWNMNYPFNAGDLICCGQTANNYLENNVKVPWDDLRYMFGEIMYGGHIVEDWDRRLANAYLVKYVNETLLEVVEFFPGFNAPGNSLNHKQVLEYLDEQMPPETPLAFGMHPNAEIGFKLREAETFCNSLVQLQPREAGGEGGMSMEEKAKMVLDDLVERLPEQFDMEDIRGRVEEYTPYVMVAIQESERMNMLLAEMKRSLAELDLGLKGDLTMSEPMERLMKAMATDLVPSSWRNLAYPSLRPLGSWLQNLLMRVQQLVEWTAELGVPKVVWLSGLFNPQSFLTAVMQTTARRNDWPLDKTVILTEVTKKQPDQVDAPSRDGAYIHGLTLEGCRWDDKAGVLDDSKPKELFCPMPVILVRAVTVDKAEMKDAYQCPVYCTEARFREEVR</sequence>
<dbReference type="STRING" id="1157962.A0A250XPJ5"/>
<dbReference type="OrthoDB" id="10251809at2759"/>
<dbReference type="FunFam" id="3.10.490.20:FF:000009">
    <property type="entry name" value="Dynein heavy chain 4"/>
    <property type="match status" value="1"/>
</dbReference>
<keyword evidence="4" id="KW-1185">Reference proteome</keyword>
<evidence type="ECO:0000259" key="2">
    <source>
        <dbReference type="Pfam" id="PF18199"/>
    </source>
</evidence>